<comment type="caution">
    <text evidence="1">The sequence shown here is derived from an EMBL/GenBank/DDBJ whole genome shotgun (WGS) entry which is preliminary data.</text>
</comment>
<protein>
    <submittedName>
        <fullName evidence="1">Uncharacterized protein</fullName>
    </submittedName>
</protein>
<accession>A0A9X1L0A5</accession>
<evidence type="ECO:0000313" key="2">
    <source>
        <dbReference type="Proteomes" id="UP001139409"/>
    </source>
</evidence>
<organism evidence="1 2">
    <name type="scientific">Fulvivirga sedimenti</name>
    <dbReference type="NCBI Taxonomy" id="2879465"/>
    <lineage>
        <taxon>Bacteria</taxon>
        <taxon>Pseudomonadati</taxon>
        <taxon>Bacteroidota</taxon>
        <taxon>Cytophagia</taxon>
        <taxon>Cytophagales</taxon>
        <taxon>Fulvivirgaceae</taxon>
        <taxon>Fulvivirga</taxon>
    </lineage>
</organism>
<dbReference type="EMBL" id="JAIXNE010000002">
    <property type="protein sequence ID" value="MCA6075631.1"/>
    <property type="molecule type" value="Genomic_DNA"/>
</dbReference>
<dbReference type="RefSeq" id="WP_225698728.1">
    <property type="nucleotide sequence ID" value="NZ_JAIXNE010000002.1"/>
</dbReference>
<name>A0A9X1L0A5_9BACT</name>
<evidence type="ECO:0000313" key="1">
    <source>
        <dbReference type="EMBL" id="MCA6075631.1"/>
    </source>
</evidence>
<dbReference type="Proteomes" id="UP001139409">
    <property type="component" value="Unassembled WGS sequence"/>
</dbReference>
<sequence length="233" mass="26579">MKSFMLTVAGLFLCMITYSQSNIVESLYLFPKIGQSQALESAIAAHNKKYHPAGDGEAMLRYIDYGEKAGWYVWVLKGTYATLDNRPTDSGHVSDWAKNVEPNIAEYGSTTIWRLNTNLSTGVDMMNSATKYRAWSIEFEDGQGYRFAPLMEKMVKVQKNMGRAFVIYNSAVHFKNGPDVAIVWPFDKYAEWDENSGVVEAYEKEYGTGSWVGFMDEWRAIVKDYDEEIRSKI</sequence>
<dbReference type="AlphaFoldDB" id="A0A9X1L0A5"/>
<gene>
    <name evidence="1" type="ORF">LDX50_12190</name>
</gene>
<reference evidence="1" key="1">
    <citation type="submission" date="2021-09" db="EMBL/GenBank/DDBJ databases">
        <title>Fulvivirga sp. isolated from coastal sediment.</title>
        <authorList>
            <person name="Yu H."/>
        </authorList>
    </citation>
    <scope>NUCLEOTIDE SEQUENCE</scope>
    <source>
        <strain evidence="1">1062</strain>
    </source>
</reference>
<keyword evidence="2" id="KW-1185">Reference proteome</keyword>
<proteinExistence type="predicted"/>